<sequence>MYTPAPRPFSPSVLLPRSLAVFLMLFALLALLPFQLTRVQPLAPVAPPAAAPVVVPDFGRMPLLFVANQGQSDPQVDYYVQGSDKTLFFTSQGVTIVLPGEQSAPLDPREQTVAPASDGPAHWVVKLDFVGARPDVQPVGEQRAETIISYFKGRPDEWHTAIPTFGRLVYPELWPGIDLVYYGSAERLKYEFIVQPGADPSQIRLAYRGASGVTLNEAGQLVVTTGIGSFSDAAPVSYQELDGERRAVATSYALAAPAADGSVSYGFALGAYDPAQPLVIDPEMIVYAGFIGGSGIDEGNGIAVDAAGHAYVTGRTLSSEASFPVTIGPDLTFNGGFRGGDAFVAKIAADGSGLIYAGYIGGSGVDEGFDIAVDAAGNAYVTGRTGSSEASFPVTIGPDLTYNGSDAFVAKVAADGSRLVYAGYLGGSNIDSGSGIAVDAAGHAYVTGYTYSSEAEGFPVTIGPDLTYNGSGDAFVAKVKADGTGFVYAGYIGGSGGDGSGDIAVDGSGHAYVTGSTDSSEEGGFPATVGPDLTFNDNHNSGDAFVAKVRADGRGLVYAGYIGGMGGDYGRGIAVDEAGHAYVTGYTYSSEASFPVMVGPDLTYNRGEGDAFVAKVAADGSGLVYAGFIGGALVDRSNSIAVDAAGHAYVTGYTDSRASFPATVGPDLTYNGGYDAFVAKVTADGSGLVYAGYLGGSAVDEGNGIAVDAAGNVYVTGWTYSSEASFPVTIGPDLAYNGSNDAFVAKIAPYSGPTLTSTNAATGAPGSYFGFAVSGLPPNRPVAVSLTAPAPALAATATIGTVQTDANGGASFTVFFAENAQPGAYTVTVSADDASASTQVTVATSAPRLADPDHGTVLEVQAQVQVYLPLVVR</sequence>
<dbReference type="EMBL" id="RSAS01000649">
    <property type="protein sequence ID" value="RRR69282.1"/>
    <property type="molecule type" value="Genomic_DNA"/>
</dbReference>
<proteinExistence type="predicted"/>
<dbReference type="InterPro" id="IPR011042">
    <property type="entry name" value="6-blade_b-propeller_TolB-like"/>
</dbReference>
<dbReference type="PANTHER" id="PTHR35580">
    <property type="entry name" value="CELL SURFACE GLYCOPROTEIN (S-LAYER PROTEIN)-LIKE PROTEIN"/>
    <property type="match status" value="1"/>
</dbReference>
<dbReference type="InterPro" id="IPR010620">
    <property type="entry name" value="SBBP_repeat"/>
</dbReference>
<dbReference type="AlphaFoldDB" id="A0A426TV33"/>
<dbReference type="Pfam" id="PF25778">
    <property type="entry name" value="DUF7948"/>
    <property type="match status" value="1"/>
</dbReference>
<dbReference type="PANTHER" id="PTHR35580:SF1">
    <property type="entry name" value="PHYTASE-LIKE DOMAIN-CONTAINING PROTEIN"/>
    <property type="match status" value="1"/>
</dbReference>
<name>A0A426TV33_9CHLR</name>
<dbReference type="Proteomes" id="UP000280307">
    <property type="component" value="Unassembled WGS sequence"/>
</dbReference>
<evidence type="ECO:0000259" key="1">
    <source>
        <dbReference type="Pfam" id="PF25778"/>
    </source>
</evidence>
<accession>A0A426TV33</accession>
<reference evidence="2 3" key="1">
    <citation type="submission" date="2018-12" db="EMBL/GenBank/DDBJ databases">
        <title>Genome Sequence of Candidatus Viridilinea halotolerans isolated from saline sulfide-rich spring.</title>
        <authorList>
            <person name="Grouzdev D.S."/>
            <person name="Burganskaya E.I."/>
            <person name="Krutkina M.S."/>
            <person name="Sukhacheva M.V."/>
            <person name="Gorlenko V.M."/>
        </authorList>
    </citation>
    <scope>NUCLEOTIDE SEQUENCE [LARGE SCALE GENOMIC DNA]</scope>
    <source>
        <strain evidence="2">Chok-6</strain>
    </source>
</reference>
<comment type="caution">
    <text evidence="2">The sequence shown here is derived from an EMBL/GenBank/DDBJ whole genome shotgun (WGS) entry which is preliminary data.</text>
</comment>
<dbReference type="Pfam" id="PF06739">
    <property type="entry name" value="SBBP"/>
    <property type="match status" value="5"/>
</dbReference>
<evidence type="ECO:0000313" key="3">
    <source>
        <dbReference type="Proteomes" id="UP000280307"/>
    </source>
</evidence>
<protein>
    <recommendedName>
        <fullName evidence="1">DUF7948 domain-containing protein</fullName>
    </recommendedName>
</protein>
<dbReference type="Gene3D" id="2.120.10.30">
    <property type="entry name" value="TolB, C-terminal domain"/>
    <property type="match status" value="1"/>
</dbReference>
<organism evidence="2 3">
    <name type="scientific">Candidatus Viridilinea halotolerans</name>
    <dbReference type="NCBI Taxonomy" id="2491704"/>
    <lineage>
        <taxon>Bacteria</taxon>
        <taxon>Bacillati</taxon>
        <taxon>Chloroflexota</taxon>
        <taxon>Chloroflexia</taxon>
        <taxon>Chloroflexales</taxon>
        <taxon>Chloroflexineae</taxon>
        <taxon>Oscillochloridaceae</taxon>
        <taxon>Candidatus Viridilinea</taxon>
    </lineage>
</organism>
<evidence type="ECO:0000313" key="2">
    <source>
        <dbReference type="EMBL" id="RRR69282.1"/>
    </source>
</evidence>
<dbReference type="InterPro" id="IPR052918">
    <property type="entry name" value="Motility_Chemotaxis_Reg"/>
</dbReference>
<feature type="domain" description="DUF7948" evidence="1">
    <location>
        <begin position="65"/>
        <end position="283"/>
    </location>
</feature>
<gene>
    <name evidence="2" type="ORF">EI684_16125</name>
</gene>
<dbReference type="InterPro" id="IPR057708">
    <property type="entry name" value="DUF7948"/>
</dbReference>